<proteinExistence type="predicted"/>
<feature type="region of interest" description="Disordered" evidence="1">
    <location>
        <begin position="1"/>
        <end position="38"/>
    </location>
</feature>
<evidence type="ECO:0000259" key="2">
    <source>
        <dbReference type="Pfam" id="PF09347"/>
    </source>
</evidence>
<sequence length="239" mass="26404">MSTDTRFDHARIDQLPHSNSEPCGHNHTLDNPISPDGTPVLGERYEVAARGGKAVRLKAGQTIRIINTHGTQVCDTWAFSTANPNEFMSWEHGRAWLSGLIPQVGDPLMSNRRRPIMTLTADTSPGIHDTLMAACDLFRYMTLGVEGYHDSCADNLRLAMQAIGTEAPEVPQPFNLWMNIPVNAEMKVDWCPPVSKAGDYVELRAEMDCIVAMSACPQDIIPINGADCVPVEVHFEVYE</sequence>
<dbReference type="AlphaFoldDB" id="A0A0F9VT11"/>
<dbReference type="PANTHER" id="PTHR31527:SF0">
    <property type="entry name" value="RE64534P"/>
    <property type="match status" value="1"/>
</dbReference>
<comment type="caution">
    <text evidence="3">The sequence shown here is derived from an EMBL/GenBank/DDBJ whole genome shotgun (WGS) entry which is preliminary data.</text>
</comment>
<feature type="domain" description="DUF1989" evidence="2">
    <location>
        <begin position="46"/>
        <end position="210"/>
    </location>
</feature>
<protein>
    <recommendedName>
        <fullName evidence="2">DUF1989 domain-containing protein</fullName>
    </recommendedName>
</protein>
<evidence type="ECO:0000256" key="1">
    <source>
        <dbReference type="SAM" id="MobiDB-lite"/>
    </source>
</evidence>
<evidence type="ECO:0000313" key="3">
    <source>
        <dbReference type="EMBL" id="KKO07210.1"/>
    </source>
</evidence>
<reference evidence="3" key="1">
    <citation type="journal article" date="2015" name="Nature">
        <title>Complex archaea that bridge the gap between prokaryotes and eukaryotes.</title>
        <authorList>
            <person name="Spang A."/>
            <person name="Saw J.H."/>
            <person name="Jorgensen S.L."/>
            <person name="Zaremba-Niedzwiedzka K."/>
            <person name="Martijn J."/>
            <person name="Lind A.E."/>
            <person name="van Eijk R."/>
            <person name="Schleper C."/>
            <person name="Guy L."/>
            <person name="Ettema T.J."/>
        </authorList>
    </citation>
    <scope>NUCLEOTIDE SEQUENCE</scope>
</reference>
<gene>
    <name evidence="3" type="ORF">LCGC14_0057780</name>
</gene>
<accession>A0A0F9VT11</accession>
<name>A0A0F9VT11_9ZZZZ</name>
<dbReference type="InterPro" id="IPR018959">
    <property type="entry name" value="DUF1989"/>
</dbReference>
<feature type="compositionally biased region" description="Basic and acidic residues" evidence="1">
    <location>
        <begin position="1"/>
        <end position="14"/>
    </location>
</feature>
<dbReference type="Pfam" id="PF09347">
    <property type="entry name" value="DUF1989"/>
    <property type="match status" value="1"/>
</dbReference>
<organism evidence="3">
    <name type="scientific">marine sediment metagenome</name>
    <dbReference type="NCBI Taxonomy" id="412755"/>
    <lineage>
        <taxon>unclassified sequences</taxon>
        <taxon>metagenomes</taxon>
        <taxon>ecological metagenomes</taxon>
    </lineage>
</organism>
<dbReference type="EMBL" id="LAZR01000013">
    <property type="protein sequence ID" value="KKO07210.1"/>
    <property type="molecule type" value="Genomic_DNA"/>
</dbReference>
<dbReference type="PANTHER" id="PTHR31527">
    <property type="entry name" value="RE64534P"/>
    <property type="match status" value="1"/>
</dbReference>